<dbReference type="GO" id="GO:0032259">
    <property type="term" value="P:methylation"/>
    <property type="evidence" value="ECO:0007669"/>
    <property type="project" value="UniProtKB-KW"/>
</dbReference>
<comment type="catalytic activity">
    <reaction evidence="7">
        <text>(6R)-5,10-methylene-5,6,7,8-tetrahydrofolate + 3-methyl-2-oxobutanoate + H2O = 2-dehydropantoate + (6S)-5,6,7,8-tetrahydrofolate</text>
        <dbReference type="Rhea" id="RHEA:11824"/>
        <dbReference type="ChEBI" id="CHEBI:11561"/>
        <dbReference type="ChEBI" id="CHEBI:11851"/>
        <dbReference type="ChEBI" id="CHEBI:15377"/>
        <dbReference type="ChEBI" id="CHEBI:15636"/>
        <dbReference type="ChEBI" id="CHEBI:57453"/>
        <dbReference type="EC" id="2.1.2.11"/>
    </reaction>
</comment>
<accession>A0A318SFW5</accession>
<dbReference type="PANTHER" id="PTHR20881">
    <property type="entry name" value="3-METHYL-2-OXOBUTANOATE HYDROXYMETHYLTRANSFERASE"/>
    <property type="match status" value="1"/>
</dbReference>
<dbReference type="FunFam" id="3.20.20.60:FF:000003">
    <property type="entry name" value="3-methyl-2-oxobutanoate hydroxymethyltransferase"/>
    <property type="match status" value="1"/>
</dbReference>
<evidence type="ECO:0000256" key="1">
    <source>
        <dbReference type="ARBA" id="ARBA00005033"/>
    </source>
</evidence>
<dbReference type="InterPro" id="IPR003700">
    <property type="entry name" value="Pantoate_hydroxy_MeTrfase"/>
</dbReference>
<dbReference type="NCBIfam" id="TIGR00222">
    <property type="entry name" value="panB"/>
    <property type="match status" value="1"/>
</dbReference>
<reference evidence="12 13" key="1">
    <citation type="submission" date="2018-06" db="EMBL/GenBank/DDBJ databases">
        <title>Genomic Encyclopedia of Type Strains, Phase IV (KMG-IV): sequencing the most valuable type-strain genomes for metagenomic binning, comparative biology and taxonomic classification.</title>
        <authorList>
            <person name="Goeker M."/>
        </authorList>
    </citation>
    <scope>NUCLEOTIDE SEQUENCE [LARGE SCALE GENOMIC DNA]</scope>
    <source>
        <strain evidence="12 13">DSM 18048</strain>
    </source>
</reference>
<dbReference type="PANTHER" id="PTHR20881:SF0">
    <property type="entry name" value="3-METHYL-2-OXOBUTANOATE HYDROXYMETHYLTRANSFERASE"/>
    <property type="match status" value="1"/>
</dbReference>
<keyword evidence="7 10" id="KW-0460">Magnesium</keyword>
<keyword evidence="7" id="KW-0963">Cytoplasm</keyword>
<keyword evidence="12" id="KW-0489">Methyltransferase</keyword>
<gene>
    <name evidence="7" type="primary">panB</name>
    <name evidence="12" type="ORF">DES52_11176</name>
</gene>
<comment type="subcellular location">
    <subcellularLocation>
        <location evidence="7">Cytoplasm</location>
    </subcellularLocation>
</comment>
<dbReference type="PIRSF" id="PIRSF000388">
    <property type="entry name" value="Pantoate_hydroxy_MeTrfase"/>
    <property type="match status" value="1"/>
</dbReference>
<comment type="function">
    <text evidence="6 7">Catalyzes the reversible reaction in which hydroxymethyl group from 5,10-methylenetetrahydrofolate is transferred onto alpha-ketoisovalerate to form ketopantoate.</text>
</comment>
<dbReference type="EC" id="2.1.2.11" evidence="7"/>
<dbReference type="GO" id="GO:0005737">
    <property type="term" value="C:cytoplasm"/>
    <property type="evidence" value="ECO:0007669"/>
    <property type="project" value="UniProtKB-SubCell"/>
</dbReference>
<comment type="pathway">
    <text evidence="1 7">Cofactor biosynthesis; (R)-pantothenate biosynthesis; (R)-pantoate from 3-methyl-2-oxobutanoate: step 1/2.</text>
</comment>
<evidence type="ECO:0000256" key="6">
    <source>
        <dbReference type="ARBA" id="ARBA00056497"/>
    </source>
</evidence>
<feature type="binding site" evidence="7 9">
    <location>
        <position position="88"/>
    </location>
    <ligand>
        <name>3-methyl-2-oxobutanoate</name>
        <dbReference type="ChEBI" id="CHEBI:11851"/>
    </ligand>
</feature>
<dbReference type="Pfam" id="PF02548">
    <property type="entry name" value="Pantoate_transf"/>
    <property type="match status" value="1"/>
</dbReference>
<comment type="similarity">
    <text evidence="2 7">Belongs to the PanB family.</text>
</comment>
<comment type="subunit">
    <text evidence="3 7">Homodecamer; pentamer of dimers.</text>
</comment>
<dbReference type="GO" id="GO:0015940">
    <property type="term" value="P:pantothenate biosynthetic process"/>
    <property type="evidence" value="ECO:0007669"/>
    <property type="project" value="UniProtKB-UniRule"/>
</dbReference>
<dbReference type="GO" id="GO:0000287">
    <property type="term" value="F:magnesium ion binding"/>
    <property type="evidence" value="ECO:0007669"/>
    <property type="project" value="TreeGrafter"/>
</dbReference>
<dbReference type="InterPro" id="IPR015813">
    <property type="entry name" value="Pyrv/PenolPyrv_kinase-like_dom"/>
</dbReference>
<comment type="cofactor">
    <cofactor evidence="7 10">
        <name>Mg(2+)</name>
        <dbReference type="ChEBI" id="CHEBI:18420"/>
    </cofactor>
    <text evidence="7 10">Binds 1 Mg(2+) ion per subunit.</text>
</comment>
<dbReference type="GO" id="GO:0003864">
    <property type="term" value="F:3-methyl-2-oxobutanoate hydroxymethyltransferase activity"/>
    <property type="evidence" value="ECO:0007669"/>
    <property type="project" value="UniProtKB-UniRule"/>
</dbReference>
<evidence type="ECO:0000313" key="12">
    <source>
        <dbReference type="EMBL" id="PYE52904.1"/>
    </source>
</evidence>
<dbReference type="SUPFAM" id="SSF51621">
    <property type="entry name" value="Phosphoenolpyruvate/pyruvate domain"/>
    <property type="match status" value="1"/>
</dbReference>
<evidence type="ECO:0000256" key="2">
    <source>
        <dbReference type="ARBA" id="ARBA00008676"/>
    </source>
</evidence>
<keyword evidence="5 7" id="KW-0808">Transferase</keyword>
<evidence type="ECO:0000256" key="8">
    <source>
        <dbReference type="PIRSR" id="PIRSR000388-1"/>
    </source>
</evidence>
<feature type="binding site" evidence="7 10">
    <location>
        <position position="120"/>
    </location>
    <ligand>
        <name>Mg(2+)</name>
        <dbReference type="ChEBI" id="CHEBI:18420"/>
    </ligand>
</feature>
<feature type="active site" description="Proton acceptor" evidence="7 8">
    <location>
        <position position="188"/>
    </location>
</feature>
<dbReference type="HAMAP" id="MF_00156">
    <property type="entry name" value="PanB"/>
    <property type="match status" value="1"/>
</dbReference>
<evidence type="ECO:0000256" key="7">
    <source>
        <dbReference type="HAMAP-Rule" id="MF_00156"/>
    </source>
</evidence>
<name>A0A318SFW5_9DEIO</name>
<feature type="binding site" evidence="7 9">
    <location>
        <position position="118"/>
    </location>
    <ligand>
        <name>3-methyl-2-oxobutanoate</name>
        <dbReference type="ChEBI" id="CHEBI:11851"/>
    </ligand>
</feature>
<evidence type="ECO:0000256" key="3">
    <source>
        <dbReference type="ARBA" id="ARBA00011424"/>
    </source>
</evidence>
<feature type="region of interest" description="Disordered" evidence="11">
    <location>
        <begin position="282"/>
        <end position="310"/>
    </location>
</feature>
<protein>
    <recommendedName>
        <fullName evidence="7">3-methyl-2-oxobutanoate hydroxymethyltransferase</fullName>
        <ecNumber evidence="7">2.1.2.11</ecNumber>
    </recommendedName>
    <alternativeName>
        <fullName evidence="7">Ketopantoate hydroxymethyltransferase</fullName>
        <shortName evidence="7">KPHMT</shortName>
    </alternativeName>
</protein>
<evidence type="ECO:0000256" key="10">
    <source>
        <dbReference type="PIRSR" id="PIRSR000388-3"/>
    </source>
</evidence>
<keyword evidence="13" id="KW-1185">Reference proteome</keyword>
<sequence>MLKRMSVRPKKTIPDFLHHDDKIVMVTAYDYPGAAHAERAGVDIILVGDSLGNVVLGYESTTQVTLDDIVHHAKAARRGAPNTFLVADMPFGTYHTGLKRAREAAVRLIQESGADAVKVEGATPEILEVVRVLSRNGIPVMGHVGLTPQTATSLGGLKVQGKTVEHALRILREARDVEAAGAFAVVLEAVPNKLAGLVTQRLRVPTIGIGAGPDCRGQVLVYHDLLGVYEEHKKLAKRYAELGRDATAALEAYAREVREGAFPQPDNGFLMKSDVLREVRERLEHDDERERPSEQTLEGREDAESIGKLY</sequence>
<dbReference type="CDD" id="cd06557">
    <property type="entry name" value="KPHMT-like"/>
    <property type="match status" value="1"/>
</dbReference>
<dbReference type="AlphaFoldDB" id="A0A318SFW5"/>
<dbReference type="NCBIfam" id="NF001452">
    <property type="entry name" value="PRK00311.1"/>
    <property type="match status" value="1"/>
</dbReference>
<comment type="caution">
    <text evidence="12">The sequence shown here is derived from an EMBL/GenBank/DDBJ whole genome shotgun (WGS) entry which is preliminary data.</text>
</comment>
<feature type="binding site" evidence="7 10">
    <location>
        <position position="88"/>
    </location>
    <ligand>
        <name>Mg(2+)</name>
        <dbReference type="ChEBI" id="CHEBI:18420"/>
    </ligand>
</feature>
<dbReference type="Proteomes" id="UP000248326">
    <property type="component" value="Unassembled WGS sequence"/>
</dbReference>
<feature type="binding site" evidence="7 9">
    <location>
        <begin position="49"/>
        <end position="50"/>
    </location>
    <ligand>
        <name>3-methyl-2-oxobutanoate</name>
        <dbReference type="ChEBI" id="CHEBI:11851"/>
    </ligand>
</feature>
<keyword evidence="4 7" id="KW-0566">Pantothenate biosynthesis</keyword>
<evidence type="ECO:0000313" key="13">
    <source>
        <dbReference type="Proteomes" id="UP000248326"/>
    </source>
</evidence>
<dbReference type="UniPathway" id="UPA00028">
    <property type="reaction ID" value="UER00003"/>
</dbReference>
<dbReference type="EMBL" id="QJSX01000011">
    <property type="protein sequence ID" value="PYE52904.1"/>
    <property type="molecule type" value="Genomic_DNA"/>
</dbReference>
<evidence type="ECO:0000256" key="9">
    <source>
        <dbReference type="PIRSR" id="PIRSR000388-2"/>
    </source>
</evidence>
<evidence type="ECO:0000256" key="11">
    <source>
        <dbReference type="SAM" id="MobiDB-lite"/>
    </source>
</evidence>
<dbReference type="GO" id="GO:0008168">
    <property type="term" value="F:methyltransferase activity"/>
    <property type="evidence" value="ECO:0007669"/>
    <property type="project" value="UniProtKB-KW"/>
</dbReference>
<keyword evidence="7 10" id="KW-0479">Metal-binding</keyword>
<dbReference type="Gene3D" id="3.20.20.60">
    <property type="entry name" value="Phosphoenolpyruvate-binding domains"/>
    <property type="match status" value="1"/>
</dbReference>
<evidence type="ECO:0000256" key="4">
    <source>
        <dbReference type="ARBA" id="ARBA00022655"/>
    </source>
</evidence>
<evidence type="ECO:0000256" key="5">
    <source>
        <dbReference type="ARBA" id="ARBA00022679"/>
    </source>
</evidence>
<feature type="binding site" evidence="7 10">
    <location>
        <position position="49"/>
    </location>
    <ligand>
        <name>Mg(2+)</name>
        <dbReference type="ChEBI" id="CHEBI:18420"/>
    </ligand>
</feature>
<organism evidence="12 13">
    <name type="scientific">Deinococcus yavapaiensis KR-236</name>
    <dbReference type="NCBI Taxonomy" id="694435"/>
    <lineage>
        <taxon>Bacteria</taxon>
        <taxon>Thermotogati</taxon>
        <taxon>Deinococcota</taxon>
        <taxon>Deinococci</taxon>
        <taxon>Deinococcales</taxon>
        <taxon>Deinococcaceae</taxon>
        <taxon>Deinococcus</taxon>
    </lineage>
</organism>
<proteinExistence type="inferred from homology"/>
<dbReference type="InterPro" id="IPR040442">
    <property type="entry name" value="Pyrv_kinase-like_dom_sf"/>
</dbReference>